<evidence type="ECO:0000313" key="2">
    <source>
        <dbReference type="Proteomes" id="UP000256964"/>
    </source>
</evidence>
<keyword evidence="2" id="KW-1185">Reference proteome</keyword>
<reference evidence="1 2" key="1">
    <citation type="journal article" date="2018" name="Biotechnol. Biofuels">
        <title>Integrative visual omics of the white-rot fungus Polyporus brumalis exposes the biotechnological potential of its oxidative enzymes for delignifying raw plant biomass.</title>
        <authorList>
            <person name="Miyauchi S."/>
            <person name="Rancon A."/>
            <person name="Drula E."/>
            <person name="Hage H."/>
            <person name="Chaduli D."/>
            <person name="Favel A."/>
            <person name="Grisel S."/>
            <person name="Henrissat B."/>
            <person name="Herpoel-Gimbert I."/>
            <person name="Ruiz-Duenas F.J."/>
            <person name="Chevret D."/>
            <person name="Hainaut M."/>
            <person name="Lin J."/>
            <person name="Wang M."/>
            <person name="Pangilinan J."/>
            <person name="Lipzen A."/>
            <person name="Lesage-Meessen L."/>
            <person name="Navarro D."/>
            <person name="Riley R."/>
            <person name="Grigoriev I.V."/>
            <person name="Zhou S."/>
            <person name="Raouche S."/>
            <person name="Rosso M.N."/>
        </authorList>
    </citation>
    <scope>NUCLEOTIDE SEQUENCE [LARGE SCALE GENOMIC DNA]</scope>
    <source>
        <strain evidence="1 2">BRFM 1820</strain>
    </source>
</reference>
<name>A0A371CGX2_9APHY</name>
<dbReference type="AlphaFoldDB" id="A0A371CGX2"/>
<accession>A0A371CGX2</accession>
<gene>
    <name evidence="1" type="ORF">OH76DRAFT_729576</name>
</gene>
<proteinExistence type="predicted"/>
<dbReference type="Proteomes" id="UP000256964">
    <property type="component" value="Unassembled WGS sequence"/>
</dbReference>
<organism evidence="1 2">
    <name type="scientific">Lentinus brumalis</name>
    <dbReference type="NCBI Taxonomy" id="2498619"/>
    <lineage>
        <taxon>Eukaryota</taxon>
        <taxon>Fungi</taxon>
        <taxon>Dikarya</taxon>
        <taxon>Basidiomycota</taxon>
        <taxon>Agaricomycotina</taxon>
        <taxon>Agaricomycetes</taxon>
        <taxon>Polyporales</taxon>
        <taxon>Polyporaceae</taxon>
        <taxon>Lentinus</taxon>
    </lineage>
</organism>
<dbReference type="EMBL" id="KZ857769">
    <property type="protein sequence ID" value="RDX39535.1"/>
    <property type="molecule type" value="Genomic_DNA"/>
</dbReference>
<evidence type="ECO:0000313" key="1">
    <source>
        <dbReference type="EMBL" id="RDX39535.1"/>
    </source>
</evidence>
<sequence>MTALQTRTHSSRVVWPCISPSYGLTRHCGAVTSGMLHALPLPACELDTTHPGTRSKYATKPHRLIARNVFTRRCCVSTSRGLRRAREAKMALALFVDDNNLDSRTKVCPRSRASTASSDKLPEEVEDFCLDTVSKPGCP</sequence>
<protein>
    <submittedName>
        <fullName evidence="1">Uncharacterized protein</fullName>
    </submittedName>
</protein>